<dbReference type="InterPro" id="IPR044399">
    <property type="entry name" value="Mb-like_M"/>
</dbReference>
<dbReference type="GO" id="GO:0005344">
    <property type="term" value="F:oxygen carrier activity"/>
    <property type="evidence" value="ECO:0007669"/>
    <property type="project" value="UniProtKB-KW"/>
</dbReference>
<dbReference type="Proteomes" id="UP000198406">
    <property type="component" value="Unassembled WGS sequence"/>
</dbReference>
<evidence type="ECO:0000259" key="3">
    <source>
        <dbReference type="PROSITE" id="PS01033"/>
    </source>
</evidence>
<accession>A0A1Z5JRQ8</accession>
<keyword evidence="5" id="KW-1185">Reference proteome</keyword>
<keyword evidence="1" id="KW-0479">Metal-binding</keyword>
<evidence type="ECO:0000313" key="5">
    <source>
        <dbReference type="Proteomes" id="UP000198406"/>
    </source>
</evidence>
<name>A0A1Z5JRQ8_FISSO</name>
<dbReference type="EMBL" id="BDSP01000106">
    <property type="protein sequence ID" value="GAX16451.1"/>
    <property type="molecule type" value="Genomic_DNA"/>
</dbReference>
<dbReference type="InterPro" id="IPR009050">
    <property type="entry name" value="Globin-like_sf"/>
</dbReference>
<dbReference type="InterPro" id="IPR000971">
    <property type="entry name" value="Globin"/>
</dbReference>
<evidence type="ECO:0000256" key="1">
    <source>
        <dbReference type="RuleBase" id="RU000356"/>
    </source>
</evidence>
<dbReference type="GO" id="GO:0020037">
    <property type="term" value="F:heme binding"/>
    <property type="evidence" value="ECO:0007669"/>
    <property type="project" value="InterPro"/>
</dbReference>
<keyword evidence="1" id="KW-0561">Oxygen transport</keyword>
<dbReference type="Pfam" id="PF00042">
    <property type="entry name" value="Globin"/>
    <property type="match status" value="1"/>
</dbReference>
<gene>
    <name evidence="4" type="ORF">FisN_19Lh029</name>
</gene>
<feature type="region of interest" description="Disordered" evidence="2">
    <location>
        <begin position="164"/>
        <end position="195"/>
    </location>
</feature>
<dbReference type="GO" id="GO:0019825">
    <property type="term" value="F:oxygen binding"/>
    <property type="evidence" value="ECO:0007669"/>
    <property type="project" value="InterPro"/>
</dbReference>
<proteinExistence type="inferred from homology"/>
<dbReference type="InParanoid" id="A0A1Z5JRQ8"/>
<dbReference type="PROSITE" id="PS01033">
    <property type="entry name" value="GLOBIN"/>
    <property type="match status" value="1"/>
</dbReference>
<organism evidence="4 5">
    <name type="scientific">Fistulifera solaris</name>
    <name type="common">Oleaginous diatom</name>
    <dbReference type="NCBI Taxonomy" id="1519565"/>
    <lineage>
        <taxon>Eukaryota</taxon>
        <taxon>Sar</taxon>
        <taxon>Stramenopiles</taxon>
        <taxon>Ochrophyta</taxon>
        <taxon>Bacillariophyta</taxon>
        <taxon>Bacillariophyceae</taxon>
        <taxon>Bacillariophycidae</taxon>
        <taxon>Naviculales</taxon>
        <taxon>Naviculaceae</taxon>
        <taxon>Fistulifera</taxon>
    </lineage>
</organism>
<dbReference type="Gene3D" id="1.10.490.10">
    <property type="entry name" value="Globins"/>
    <property type="match status" value="1"/>
</dbReference>
<dbReference type="SUPFAM" id="SSF46458">
    <property type="entry name" value="Globin-like"/>
    <property type="match status" value="1"/>
</dbReference>
<evidence type="ECO:0000256" key="2">
    <source>
        <dbReference type="SAM" id="MobiDB-lite"/>
    </source>
</evidence>
<keyword evidence="1" id="KW-0813">Transport</keyword>
<comment type="similarity">
    <text evidence="1">Belongs to the globin family.</text>
</comment>
<evidence type="ECO:0000313" key="4">
    <source>
        <dbReference type="EMBL" id="GAX16451.1"/>
    </source>
</evidence>
<comment type="caution">
    <text evidence="4">The sequence shown here is derived from an EMBL/GenBank/DDBJ whole genome shotgun (WGS) entry which is preliminary data.</text>
</comment>
<dbReference type="CDD" id="cd01040">
    <property type="entry name" value="Mb-like"/>
    <property type="match status" value="1"/>
</dbReference>
<sequence length="195" mass="21926">MMEDISPDVVAAVQESWERIKDSSPAWEDDFGDRFLRNIFTKAPLSYKLLFPFGTTPGPAMFESEEFIEAARTTSTLMDMSVSLLECEMDALFGQLLEIGLEHANFPRIQTNHWSMMRDAMLKTLASYSSAHSENSKDLEKVLSAWSLVFDNLSNEMVETIKPMKRKSWDSASTTQGESVSQDSSASSAGWSQNR</sequence>
<dbReference type="AlphaFoldDB" id="A0A1Z5JRQ8"/>
<feature type="domain" description="Globin" evidence="3">
    <location>
        <begin position="4"/>
        <end position="162"/>
    </location>
</feature>
<keyword evidence="1" id="KW-0408">Iron</keyword>
<protein>
    <recommendedName>
        <fullName evidence="3">Globin domain-containing protein</fullName>
    </recommendedName>
</protein>
<keyword evidence="1" id="KW-0349">Heme</keyword>
<feature type="compositionally biased region" description="Low complexity" evidence="2">
    <location>
        <begin position="179"/>
        <end position="195"/>
    </location>
</feature>
<dbReference type="InterPro" id="IPR012292">
    <property type="entry name" value="Globin/Proto"/>
</dbReference>
<reference evidence="4 5" key="1">
    <citation type="journal article" date="2015" name="Plant Cell">
        <title>Oil accumulation by the oleaginous diatom Fistulifera solaris as revealed by the genome and transcriptome.</title>
        <authorList>
            <person name="Tanaka T."/>
            <person name="Maeda Y."/>
            <person name="Veluchamy A."/>
            <person name="Tanaka M."/>
            <person name="Abida H."/>
            <person name="Marechal E."/>
            <person name="Bowler C."/>
            <person name="Muto M."/>
            <person name="Sunaga Y."/>
            <person name="Tanaka M."/>
            <person name="Yoshino T."/>
            <person name="Taniguchi T."/>
            <person name="Fukuda Y."/>
            <person name="Nemoto M."/>
            <person name="Matsumoto M."/>
            <person name="Wong P.S."/>
            <person name="Aburatani S."/>
            <person name="Fujibuchi W."/>
        </authorList>
    </citation>
    <scope>NUCLEOTIDE SEQUENCE [LARGE SCALE GENOMIC DNA]</scope>
    <source>
        <strain evidence="4 5">JPCC DA0580</strain>
    </source>
</reference>